<evidence type="ECO:0000313" key="6">
    <source>
        <dbReference type="Proteomes" id="UP000681720"/>
    </source>
</evidence>
<evidence type="ECO:0000313" key="4">
    <source>
        <dbReference type="EMBL" id="CAF5195183.1"/>
    </source>
</evidence>
<dbReference type="PANTHER" id="PTHR18896:SF76">
    <property type="entry name" value="PHOSPHOLIPASE"/>
    <property type="match status" value="1"/>
</dbReference>
<keyword evidence="3" id="KW-0443">Lipid metabolism</keyword>
<dbReference type="InterPro" id="IPR015679">
    <property type="entry name" value="PLipase_D_fam"/>
</dbReference>
<dbReference type="AlphaFoldDB" id="A0A8S3I6H6"/>
<dbReference type="EMBL" id="CAJOBI010337212">
    <property type="protein sequence ID" value="CAF5207603.1"/>
    <property type="molecule type" value="Genomic_DNA"/>
</dbReference>
<comment type="catalytic activity">
    <reaction evidence="1">
        <text>a 1,2-diacyl-sn-glycero-3-phosphocholine + H2O = a 1,2-diacyl-sn-glycero-3-phosphate + choline + H(+)</text>
        <dbReference type="Rhea" id="RHEA:14445"/>
        <dbReference type="ChEBI" id="CHEBI:15354"/>
        <dbReference type="ChEBI" id="CHEBI:15377"/>
        <dbReference type="ChEBI" id="CHEBI:15378"/>
        <dbReference type="ChEBI" id="CHEBI:57643"/>
        <dbReference type="ChEBI" id="CHEBI:58608"/>
        <dbReference type="EC" id="3.1.4.4"/>
    </reaction>
</comment>
<accession>A0A8S3I6H6</accession>
<proteinExistence type="predicted"/>
<evidence type="ECO:0000256" key="1">
    <source>
        <dbReference type="ARBA" id="ARBA00000798"/>
    </source>
</evidence>
<sequence length="168" mass="19398">MCICGSANINDRSLLGSRDSEFCLVVNDIEIVDSQLNGQTQKVGLFSSTWRKKLFRQLLGIKNEQEMNVDDPCSDEFYEYFRQTAKRNSQIYEEVFSTLPSNQVRTFVDVEKYAQRPKLKETDPLTGHEKCKQIKGFIVECPLEFLADDVLMPRWNTSEGMAPILLWT</sequence>
<organism evidence="4 6">
    <name type="scientific">Rotaria magnacalcarata</name>
    <dbReference type="NCBI Taxonomy" id="392030"/>
    <lineage>
        <taxon>Eukaryota</taxon>
        <taxon>Metazoa</taxon>
        <taxon>Spiralia</taxon>
        <taxon>Gnathifera</taxon>
        <taxon>Rotifera</taxon>
        <taxon>Eurotatoria</taxon>
        <taxon>Bdelloidea</taxon>
        <taxon>Philodinida</taxon>
        <taxon>Philodinidae</taxon>
        <taxon>Rotaria</taxon>
    </lineage>
</organism>
<dbReference type="Proteomes" id="UP000676336">
    <property type="component" value="Unassembled WGS sequence"/>
</dbReference>
<protein>
    <recommendedName>
        <fullName evidence="7">Phospholipase D</fullName>
    </recommendedName>
</protein>
<reference evidence="4" key="1">
    <citation type="submission" date="2021-02" db="EMBL/GenBank/DDBJ databases">
        <authorList>
            <person name="Nowell W R."/>
        </authorList>
    </citation>
    <scope>NUCLEOTIDE SEQUENCE</scope>
</reference>
<gene>
    <name evidence="4" type="ORF">GIL414_LOCUS74571</name>
    <name evidence="5" type="ORF">SMN809_LOCUS77374</name>
</gene>
<dbReference type="GO" id="GO:0004630">
    <property type="term" value="F:phospholipase D activity"/>
    <property type="evidence" value="ECO:0007669"/>
    <property type="project" value="UniProtKB-EC"/>
</dbReference>
<evidence type="ECO:0008006" key="7">
    <source>
        <dbReference type="Google" id="ProtNLM"/>
    </source>
</evidence>
<evidence type="ECO:0000313" key="5">
    <source>
        <dbReference type="EMBL" id="CAF5207603.1"/>
    </source>
</evidence>
<dbReference type="GO" id="GO:0009395">
    <property type="term" value="P:phospholipid catabolic process"/>
    <property type="evidence" value="ECO:0007669"/>
    <property type="project" value="TreeGrafter"/>
</dbReference>
<dbReference type="PANTHER" id="PTHR18896">
    <property type="entry name" value="PHOSPHOLIPASE D"/>
    <property type="match status" value="1"/>
</dbReference>
<evidence type="ECO:0000256" key="2">
    <source>
        <dbReference type="ARBA" id="ARBA00022737"/>
    </source>
</evidence>
<keyword evidence="2" id="KW-0677">Repeat</keyword>
<evidence type="ECO:0000256" key="3">
    <source>
        <dbReference type="ARBA" id="ARBA00023098"/>
    </source>
</evidence>
<dbReference type="Proteomes" id="UP000681720">
    <property type="component" value="Unassembled WGS sequence"/>
</dbReference>
<name>A0A8S3I6H6_9BILA</name>
<dbReference type="EMBL" id="CAJOBJ010341112">
    <property type="protein sequence ID" value="CAF5195183.1"/>
    <property type="molecule type" value="Genomic_DNA"/>
</dbReference>
<comment type="caution">
    <text evidence="4">The sequence shown here is derived from an EMBL/GenBank/DDBJ whole genome shotgun (WGS) entry which is preliminary data.</text>
</comment>
<dbReference type="SUPFAM" id="SSF56024">
    <property type="entry name" value="Phospholipase D/nuclease"/>
    <property type="match status" value="1"/>
</dbReference>